<evidence type="ECO:0000313" key="3">
    <source>
        <dbReference type="Proteomes" id="UP000198688"/>
    </source>
</evidence>
<sequence>MDSSQEIRANENRTTTDELDRLWDSLPAVRPEEILGPWRGSEFVTGWR</sequence>
<evidence type="ECO:0000259" key="1">
    <source>
        <dbReference type="Pfam" id="PF14231"/>
    </source>
</evidence>
<dbReference type="Proteomes" id="UP000198688">
    <property type="component" value="Chromosome I"/>
</dbReference>
<dbReference type="InterPro" id="IPR025951">
    <property type="entry name" value="GXWXG_dom"/>
</dbReference>
<dbReference type="Pfam" id="PF14231">
    <property type="entry name" value="GXWXG"/>
    <property type="match status" value="1"/>
</dbReference>
<reference evidence="2 3" key="1">
    <citation type="submission" date="2016-10" db="EMBL/GenBank/DDBJ databases">
        <authorList>
            <person name="de Groot N.N."/>
        </authorList>
    </citation>
    <scope>NUCLEOTIDE SEQUENCE [LARGE SCALE GENOMIC DNA]</scope>
    <source>
        <strain evidence="2 3">DSM 43941</strain>
    </source>
</reference>
<gene>
    <name evidence="2" type="ORF">SAMN04489716_3269</name>
</gene>
<dbReference type="EMBL" id="LT629758">
    <property type="protein sequence ID" value="SDT31851.1"/>
    <property type="molecule type" value="Genomic_DNA"/>
</dbReference>
<name>A0A1H1ZDJ2_9ACTN</name>
<protein>
    <submittedName>
        <fullName evidence="2">GXWXG protein</fullName>
    </submittedName>
</protein>
<dbReference type="OrthoDB" id="8905397at2"/>
<dbReference type="Gene3D" id="2.40.128.580">
    <property type="entry name" value="GXWXG domain"/>
    <property type="match status" value="1"/>
</dbReference>
<organism evidence="2 3">
    <name type="scientific">Actinoplanes derwentensis</name>
    <dbReference type="NCBI Taxonomy" id="113562"/>
    <lineage>
        <taxon>Bacteria</taxon>
        <taxon>Bacillati</taxon>
        <taxon>Actinomycetota</taxon>
        <taxon>Actinomycetes</taxon>
        <taxon>Micromonosporales</taxon>
        <taxon>Micromonosporaceae</taxon>
        <taxon>Actinoplanes</taxon>
    </lineage>
</organism>
<evidence type="ECO:0000313" key="2">
    <source>
        <dbReference type="EMBL" id="SDT31851.1"/>
    </source>
</evidence>
<feature type="domain" description="GXWXG" evidence="1">
    <location>
        <begin position="22"/>
        <end position="46"/>
    </location>
</feature>
<proteinExistence type="predicted"/>
<accession>A0A1H1ZDJ2</accession>
<keyword evidence="3" id="KW-1185">Reference proteome</keyword>
<dbReference type="RefSeq" id="WP_092545433.1">
    <property type="nucleotide sequence ID" value="NZ_BOMJ01000005.1"/>
</dbReference>
<dbReference type="AlphaFoldDB" id="A0A1H1ZDJ2"/>